<dbReference type="Proteomes" id="UP001056384">
    <property type="component" value="Chromosome 6"/>
</dbReference>
<keyword evidence="3" id="KW-1185">Reference proteome</keyword>
<name>A0A9Q9ASI6_9PEZI</name>
<reference evidence="2" key="1">
    <citation type="submission" date="2022-06" db="EMBL/GenBank/DDBJ databases">
        <title>Complete genome sequences of two strains of the flax pathogen Septoria linicola.</title>
        <authorList>
            <person name="Lapalu N."/>
            <person name="Simon A."/>
            <person name="Demenou B."/>
            <person name="Paumier D."/>
            <person name="Guillot M.-P."/>
            <person name="Gout L."/>
            <person name="Valade R."/>
        </authorList>
    </citation>
    <scope>NUCLEOTIDE SEQUENCE</scope>
    <source>
        <strain evidence="2">SE15195</strain>
    </source>
</reference>
<evidence type="ECO:0000313" key="3">
    <source>
        <dbReference type="Proteomes" id="UP001056384"/>
    </source>
</evidence>
<feature type="region of interest" description="Disordered" evidence="1">
    <location>
        <begin position="30"/>
        <end position="53"/>
    </location>
</feature>
<protein>
    <submittedName>
        <fullName evidence="2">Uncharacterized protein</fullName>
    </submittedName>
</protein>
<organism evidence="2 3">
    <name type="scientific">Septoria linicola</name>
    <dbReference type="NCBI Taxonomy" id="215465"/>
    <lineage>
        <taxon>Eukaryota</taxon>
        <taxon>Fungi</taxon>
        <taxon>Dikarya</taxon>
        <taxon>Ascomycota</taxon>
        <taxon>Pezizomycotina</taxon>
        <taxon>Dothideomycetes</taxon>
        <taxon>Dothideomycetidae</taxon>
        <taxon>Mycosphaerellales</taxon>
        <taxon>Mycosphaerellaceae</taxon>
        <taxon>Septoria</taxon>
    </lineage>
</organism>
<gene>
    <name evidence="2" type="ORF">Slin15195_G076390</name>
</gene>
<sequence>MKVADLLSDLTQLQAADAEAALALVSAKPPLATASNAEQPLPKGDDDDPDLQRAKDLLELHKTVKLAHRDAEPDKALKQARSDVASVMGELQRHV</sequence>
<accession>A0A9Q9ASI6</accession>
<dbReference type="EMBL" id="CP099423">
    <property type="protein sequence ID" value="USW54320.1"/>
    <property type="molecule type" value="Genomic_DNA"/>
</dbReference>
<dbReference type="AlphaFoldDB" id="A0A9Q9ASI6"/>
<evidence type="ECO:0000256" key="1">
    <source>
        <dbReference type="SAM" id="MobiDB-lite"/>
    </source>
</evidence>
<proteinExistence type="predicted"/>
<evidence type="ECO:0000313" key="2">
    <source>
        <dbReference type="EMBL" id="USW54320.1"/>
    </source>
</evidence>
<feature type="region of interest" description="Disordered" evidence="1">
    <location>
        <begin position="71"/>
        <end position="95"/>
    </location>
</feature>
<feature type="compositionally biased region" description="Basic and acidic residues" evidence="1">
    <location>
        <begin position="71"/>
        <end position="81"/>
    </location>
</feature>